<accession>A0A645BNQ4</accession>
<organism evidence="1">
    <name type="scientific">bioreactor metagenome</name>
    <dbReference type="NCBI Taxonomy" id="1076179"/>
    <lineage>
        <taxon>unclassified sequences</taxon>
        <taxon>metagenomes</taxon>
        <taxon>ecological metagenomes</taxon>
    </lineage>
</organism>
<sequence length="247" mass="27745">MLKQEKYRNTYKKYLAADGDKHSIDKYYTFDEKGHIMVVTTSHDTDNIAPAVRETFQKVIVFFGAWTAALAKKGYSLFNYDAVNKIIASSGFFVSMGKEARSFNSDTTKASFNTNIIGAVLGSDITGGGMAIAKKTLAVIGGEISGSFAEQKTNKEIAHLLFICESLMGMPIVTISLYHSKMEQFEWVQKTNCEEVSRQTINFKFDADDYLFVDPDYINKFTADFVKSDAYEKLIENLSKILDEPQQ</sequence>
<evidence type="ECO:0000313" key="1">
    <source>
        <dbReference type="EMBL" id="MPM67110.1"/>
    </source>
</evidence>
<proteinExistence type="predicted"/>
<dbReference type="EMBL" id="VSSQ01021493">
    <property type="protein sequence ID" value="MPM67110.1"/>
    <property type="molecule type" value="Genomic_DNA"/>
</dbReference>
<reference evidence="1" key="1">
    <citation type="submission" date="2019-08" db="EMBL/GenBank/DDBJ databases">
        <authorList>
            <person name="Kucharzyk K."/>
            <person name="Murdoch R.W."/>
            <person name="Higgins S."/>
            <person name="Loffler F."/>
        </authorList>
    </citation>
    <scope>NUCLEOTIDE SEQUENCE</scope>
</reference>
<comment type="caution">
    <text evidence="1">The sequence shown here is derived from an EMBL/GenBank/DDBJ whole genome shotgun (WGS) entry which is preliminary data.</text>
</comment>
<protein>
    <submittedName>
        <fullName evidence="1">Uncharacterized protein</fullName>
    </submittedName>
</protein>
<gene>
    <name evidence="1" type="ORF">SDC9_114027</name>
</gene>
<name>A0A645BNQ4_9ZZZZ</name>
<dbReference type="AlphaFoldDB" id="A0A645BNQ4"/>